<dbReference type="InterPro" id="IPR001647">
    <property type="entry name" value="HTH_TetR"/>
</dbReference>
<evidence type="ECO:0000313" key="7">
    <source>
        <dbReference type="EMBL" id="NYI03906.1"/>
    </source>
</evidence>
<evidence type="ECO:0000256" key="3">
    <source>
        <dbReference type="ARBA" id="ARBA00023125"/>
    </source>
</evidence>
<keyword evidence="4" id="KW-0804">Transcription</keyword>
<name>A0A852ZN83_9ACTN</name>
<dbReference type="Proteomes" id="UP000567795">
    <property type="component" value="Unassembled WGS sequence"/>
</dbReference>
<dbReference type="InterPro" id="IPR039538">
    <property type="entry name" value="BetI_C"/>
</dbReference>
<evidence type="ECO:0000256" key="4">
    <source>
        <dbReference type="ARBA" id="ARBA00023163"/>
    </source>
</evidence>
<evidence type="ECO:0000313" key="8">
    <source>
        <dbReference type="Proteomes" id="UP000567795"/>
    </source>
</evidence>
<organism evidence="7 8">
    <name type="scientific">Allostreptomyces psammosilenae</name>
    <dbReference type="NCBI Taxonomy" id="1892865"/>
    <lineage>
        <taxon>Bacteria</taxon>
        <taxon>Bacillati</taxon>
        <taxon>Actinomycetota</taxon>
        <taxon>Actinomycetes</taxon>
        <taxon>Kitasatosporales</taxon>
        <taxon>Streptomycetaceae</taxon>
        <taxon>Allostreptomyces</taxon>
    </lineage>
</organism>
<dbReference type="InterPro" id="IPR050109">
    <property type="entry name" value="HTH-type_TetR-like_transc_reg"/>
</dbReference>
<dbReference type="PANTHER" id="PTHR30055:SF241">
    <property type="entry name" value="TRANSCRIPTIONAL REGULATORY PROTEIN"/>
    <property type="match status" value="1"/>
</dbReference>
<dbReference type="Gene3D" id="1.10.357.10">
    <property type="entry name" value="Tetracycline Repressor, domain 2"/>
    <property type="match status" value="1"/>
</dbReference>
<dbReference type="GO" id="GO:0003700">
    <property type="term" value="F:DNA-binding transcription factor activity"/>
    <property type="evidence" value="ECO:0007669"/>
    <property type="project" value="TreeGrafter"/>
</dbReference>
<protein>
    <submittedName>
        <fullName evidence="7">AcrR family transcriptional regulator</fullName>
    </submittedName>
</protein>
<evidence type="ECO:0000259" key="6">
    <source>
        <dbReference type="PROSITE" id="PS50977"/>
    </source>
</evidence>
<feature type="domain" description="HTH tetR-type" evidence="6">
    <location>
        <begin position="10"/>
        <end position="70"/>
    </location>
</feature>
<dbReference type="Pfam" id="PF13977">
    <property type="entry name" value="TetR_C_6"/>
    <property type="match status" value="1"/>
</dbReference>
<dbReference type="EMBL" id="JACBZD010000001">
    <property type="protein sequence ID" value="NYI03906.1"/>
    <property type="molecule type" value="Genomic_DNA"/>
</dbReference>
<dbReference type="Pfam" id="PF00440">
    <property type="entry name" value="TetR_N"/>
    <property type="match status" value="1"/>
</dbReference>
<evidence type="ECO:0000256" key="1">
    <source>
        <dbReference type="ARBA" id="ARBA00022491"/>
    </source>
</evidence>
<evidence type="ECO:0000256" key="5">
    <source>
        <dbReference type="PROSITE-ProRule" id="PRU00335"/>
    </source>
</evidence>
<keyword evidence="2" id="KW-0805">Transcription regulation</keyword>
<keyword evidence="3 5" id="KW-0238">DNA-binding</keyword>
<dbReference type="RefSeq" id="WP_179812888.1">
    <property type="nucleotide sequence ID" value="NZ_JACBZD010000001.1"/>
</dbReference>
<evidence type="ECO:0000256" key="2">
    <source>
        <dbReference type="ARBA" id="ARBA00023015"/>
    </source>
</evidence>
<keyword evidence="1" id="KW-0678">Repressor</keyword>
<feature type="DNA-binding region" description="H-T-H motif" evidence="5">
    <location>
        <begin position="33"/>
        <end position="52"/>
    </location>
</feature>
<sequence length="215" mass="24270">MRKAVTRRRPRTQARLLEAALRVFADRGLYAATIEDICNEAGFTRGAFYSNFRTKDELFVALFDHHGQRLIERMEALVDEAEAAEAVDRVLAYLSDPDEYERRWFLVSSEFTLYAIRNRQAAEVLAEHDRLLREALVRLLEKVFARLGRRPTADLDELARLLVAIAEGATAQSYVEPVALPHGRLHRTFIPGLLHAFSTPASDAEPLPAQPGRSG</sequence>
<dbReference type="InterPro" id="IPR009057">
    <property type="entry name" value="Homeodomain-like_sf"/>
</dbReference>
<dbReference type="PRINTS" id="PR00455">
    <property type="entry name" value="HTHTETR"/>
</dbReference>
<dbReference type="PANTHER" id="PTHR30055">
    <property type="entry name" value="HTH-TYPE TRANSCRIPTIONAL REGULATOR RUTR"/>
    <property type="match status" value="1"/>
</dbReference>
<keyword evidence="8" id="KW-1185">Reference proteome</keyword>
<dbReference type="InterPro" id="IPR036271">
    <property type="entry name" value="Tet_transcr_reg_TetR-rel_C_sf"/>
</dbReference>
<comment type="caution">
    <text evidence="7">The sequence shown here is derived from an EMBL/GenBank/DDBJ whole genome shotgun (WGS) entry which is preliminary data.</text>
</comment>
<dbReference type="SUPFAM" id="SSF46689">
    <property type="entry name" value="Homeodomain-like"/>
    <property type="match status" value="1"/>
</dbReference>
<dbReference type="AlphaFoldDB" id="A0A852ZN83"/>
<dbReference type="Gene3D" id="1.10.10.60">
    <property type="entry name" value="Homeodomain-like"/>
    <property type="match status" value="1"/>
</dbReference>
<dbReference type="GO" id="GO:0000976">
    <property type="term" value="F:transcription cis-regulatory region binding"/>
    <property type="evidence" value="ECO:0007669"/>
    <property type="project" value="TreeGrafter"/>
</dbReference>
<reference evidence="7 8" key="1">
    <citation type="submission" date="2020-07" db="EMBL/GenBank/DDBJ databases">
        <title>Sequencing the genomes of 1000 actinobacteria strains.</title>
        <authorList>
            <person name="Klenk H.-P."/>
        </authorList>
    </citation>
    <scope>NUCLEOTIDE SEQUENCE [LARGE SCALE GENOMIC DNA]</scope>
    <source>
        <strain evidence="7 8">DSM 42178</strain>
    </source>
</reference>
<dbReference type="PROSITE" id="PS50977">
    <property type="entry name" value="HTH_TETR_2"/>
    <property type="match status" value="1"/>
</dbReference>
<dbReference type="SUPFAM" id="SSF48498">
    <property type="entry name" value="Tetracyclin repressor-like, C-terminal domain"/>
    <property type="match status" value="1"/>
</dbReference>
<proteinExistence type="predicted"/>
<accession>A0A852ZN83</accession>
<gene>
    <name evidence="7" type="ORF">FHU37_000849</name>
</gene>